<feature type="non-terminal residue" evidence="1">
    <location>
        <position position="46"/>
    </location>
</feature>
<keyword evidence="2" id="KW-1185">Reference proteome</keyword>
<dbReference type="EMBL" id="CAJVPW010027877">
    <property type="protein sequence ID" value="CAG8716781.1"/>
    <property type="molecule type" value="Genomic_DNA"/>
</dbReference>
<organism evidence="1 2">
    <name type="scientific">Cetraspora pellucida</name>
    <dbReference type="NCBI Taxonomy" id="1433469"/>
    <lineage>
        <taxon>Eukaryota</taxon>
        <taxon>Fungi</taxon>
        <taxon>Fungi incertae sedis</taxon>
        <taxon>Mucoromycota</taxon>
        <taxon>Glomeromycotina</taxon>
        <taxon>Glomeromycetes</taxon>
        <taxon>Diversisporales</taxon>
        <taxon>Gigasporaceae</taxon>
        <taxon>Cetraspora</taxon>
    </lineage>
</organism>
<dbReference type="Proteomes" id="UP000789366">
    <property type="component" value="Unassembled WGS sequence"/>
</dbReference>
<proteinExistence type="predicted"/>
<evidence type="ECO:0000313" key="2">
    <source>
        <dbReference type="Proteomes" id="UP000789366"/>
    </source>
</evidence>
<comment type="caution">
    <text evidence="1">The sequence shown here is derived from an EMBL/GenBank/DDBJ whole genome shotgun (WGS) entry which is preliminary data.</text>
</comment>
<gene>
    <name evidence="1" type="ORF">SPELUC_LOCUS12167</name>
</gene>
<reference evidence="1" key="1">
    <citation type="submission" date="2021-06" db="EMBL/GenBank/DDBJ databases">
        <authorList>
            <person name="Kallberg Y."/>
            <person name="Tangrot J."/>
            <person name="Rosling A."/>
        </authorList>
    </citation>
    <scope>NUCLEOTIDE SEQUENCE</scope>
    <source>
        <strain evidence="1">28 12/20/2015</strain>
    </source>
</reference>
<sequence length="46" mass="5302">EKSLNDYTIISEDFQSTIVSKISNETIESKFLSDIKQVQENYSDVD</sequence>
<feature type="non-terminal residue" evidence="1">
    <location>
        <position position="1"/>
    </location>
</feature>
<accession>A0ACA9PMV5</accession>
<name>A0ACA9PMV5_9GLOM</name>
<evidence type="ECO:0000313" key="1">
    <source>
        <dbReference type="EMBL" id="CAG8716781.1"/>
    </source>
</evidence>
<protein>
    <submittedName>
        <fullName evidence="1">9903_t:CDS:1</fullName>
    </submittedName>
</protein>